<dbReference type="Gene3D" id="1.10.10.60">
    <property type="entry name" value="Homeodomain-like"/>
    <property type="match status" value="1"/>
</dbReference>
<feature type="domain" description="HTH araC/xylS-type" evidence="5">
    <location>
        <begin position="237"/>
        <end position="335"/>
    </location>
</feature>
<evidence type="ECO:0000256" key="3">
    <source>
        <dbReference type="ARBA" id="ARBA00023163"/>
    </source>
</evidence>
<dbReference type="PANTHER" id="PTHR46796:SF6">
    <property type="entry name" value="ARAC SUBFAMILY"/>
    <property type="match status" value="1"/>
</dbReference>
<dbReference type="PANTHER" id="PTHR46796">
    <property type="entry name" value="HTH-TYPE TRANSCRIPTIONAL ACTIVATOR RHAS-RELATED"/>
    <property type="match status" value="1"/>
</dbReference>
<evidence type="ECO:0000313" key="6">
    <source>
        <dbReference type="EMBL" id="RDK10489.1"/>
    </source>
</evidence>
<name>A0A370NXZ5_9BURK</name>
<evidence type="ECO:0000259" key="5">
    <source>
        <dbReference type="PROSITE" id="PS01124"/>
    </source>
</evidence>
<comment type="caution">
    <text evidence="6">The sequence shown here is derived from an EMBL/GenBank/DDBJ whole genome shotgun (WGS) entry which is preliminary data.</text>
</comment>
<dbReference type="Pfam" id="PF12833">
    <property type="entry name" value="HTH_18"/>
    <property type="match status" value="1"/>
</dbReference>
<dbReference type="AlphaFoldDB" id="A0A370NXZ5"/>
<evidence type="ECO:0000256" key="4">
    <source>
        <dbReference type="SAM" id="MobiDB-lite"/>
    </source>
</evidence>
<feature type="region of interest" description="Disordered" evidence="4">
    <location>
        <begin position="1"/>
        <end position="29"/>
    </location>
</feature>
<evidence type="ECO:0000313" key="7">
    <source>
        <dbReference type="Proteomes" id="UP000255165"/>
    </source>
</evidence>
<dbReference type="InterPro" id="IPR009057">
    <property type="entry name" value="Homeodomain-like_sf"/>
</dbReference>
<keyword evidence="2" id="KW-0238">DNA-binding</keyword>
<feature type="compositionally biased region" description="Basic and acidic residues" evidence="4">
    <location>
        <begin position="14"/>
        <end position="26"/>
    </location>
</feature>
<dbReference type="InterPro" id="IPR050204">
    <property type="entry name" value="AraC_XylS_family_regulators"/>
</dbReference>
<protein>
    <submittedName>
        <fullName evidence="6">AraC family transcriptional regulator</fullName>
    </submittedName>
</protein>
<dbReference type="Proteomes" id="UP000255165">
    <property type="component" value="Unassembled WGS sequence"/>
</dbReference>
<keyword evidence="3" id="KW-0804">Transcription</keyword>
<dbReference type="EMBL" id="QKWJ01000008">
    <property type="protein sequence ID" value="RDK10489.1"/>
    <property type="molecule type" value="Genomic_DNA"/>
</dbReference>
<sequence length="365" mass="39902">MPNSTARSRRVRPTRSEPERLPHSHFEVGTGGLQAPKGQILAWRERVGHIMDLEVTRESIRAPFQGAIDRYLVGDMSFTDCRCDGVTLQRSLARISTDSVRHHVIQVFVEGNVGVVSGARGNPRPVQGGILLTDLGQPIQMRRKASRALSFFVPRAIMDGIFMGAEAAHGRIVEINTPLSRLAVAHAMALNIDLPTMSPEAAVDAMRTGVELLAAAFRREAGLDGSTRAAARSALLARARRLIDANPGQAELSPATLLEKLGISRATLYRLFEPEGGVQAYIRRSRLCAAALDLVHYPQLPVNDIAYGLGFNSPSDFTRAFRRALGMSPSDLRAYATDADNRAFWQAANAAQGEDFRQWLLRSSP</sequence>
<dbReference type="InterPro" id="IPR018062">
    <property type="entry name" value="HTH_AraC-typ_CS"/>
</dbReference>
<evidence type="ECO:0000256" key="1">
    <source>
        <dbReference type="ARBA" id="ARBA00023015"/>
    </source>
</evidence>
<accession>A0A370NXZ5</accession>
<reference evidence="7" key="1">
    <citation type="submission" date="2018-06" db="EMBL/GenBank/DDBJ databases">
        <authorList>
            <person name="Feng T."/>
            <person name="Jeon C.O."/>
        </authorList>
    </citation>
    <scope>NUCLEOTIDE SEQUENCE [LARGE SCALE GENOMIC DNA]</scope>
    <source>
        <strain evidence="7">S23</strain>
    </source>
</reference>
<gene>
    <name evidence="6" type="ORF">DN412_09525</name>
</gene>
<evidence type="ECO:0000256" key="2">
    <source>
        <dbReference type="ARBA" id="ARBA00023125"/>
    </source>
</evidence>
<dbReference type="PROSITE" id="PS01124">
    <property type="entry name" value="HTH_ARAC_FAMILY_2"/>
    <property type="match status" value="1"/>
</dbReference>
<dbReference type="GO" id="GO:0003700">
    <property type="term" value="F:DNA-binding transcription factor activity"/>
    <property type="evidence" value="ECO:0007669"/>
    <property type="project" value="InterPro"/>
</dbReference>
<keyword evidence="7" id="KW-1185">Reference proteome</keyword>
<dbReference type="InterPro" id="IPR020449">
    <property type="entry name" value="Tscrpt_reg_AraC-type_HTH"/>
</dbReference>
<dbReference type="SUPFAM" id="SSF46689">
    <property type="entry name" value="Homeodomain-like"/>
    <property type="match status" value="1"/>
</dbReference>
<dbReference type="InterPro" id="IPR018060">
    <property type="entry name" value="HTH_AraC"/>
</dbReference>
<proteinExistence type="predicted"/>
<dbReference type="GO" id="GO:0043565">
    <property type="term" value="F:sequence-specific DNA binding"/>
    <property type="evidence" value="ECO:0007669"/>
    <property type="project" value="InterPro"/>
</dbReference>
<keyword evidence="1" id="KW-0805">Transcription regulation</keyword>
<dbReference type="PROSITE" id="PS00041">
    <property type="entry name" value="HTH_ARAC_FAMILY_1"/>
    <property type="match status" value="1"/>
</dbReference>
<dbReference type="SMART" id="SM00342">
    <property type="entry name" value="HTH_ARAC"/>
    <property type="match status" value="1"/>
</dbReference>
<dbReference type="PRINTS" id="PR00032">
    <property type="entry name" value="HTHARAC"/>
</dbReference>
<organism evidence="6 7">
    <name type="scientific">Cupriavidus lacunae</name>
    <dbReference type="NCBI Taxonomy" id="2666307"/>
    <lineage>
        <taxon>Bacteria</taxon>
        <taxon>Pseudomonadati</taxon>
        <taxon>Pseudomonadota</taxon>
        <taxon>Betaproteobacteria</taxon>
        <taxon>Burkholderiales</taxon>
        <taxon>Burkholderiaceae</taxon>
        <taxon>Cupriavidus</taxon>
    </lineage>
</organism>